<dbReference type="GO" id="GO:0003908">
    <property type="term" value="F:methylated-DNA-[protein]-cysteine S-methyltransferase activity"/>
    <property type="evidence" value="ECO:0007669"/>
    <property type="project" value="UniProtKB-EC"/>
</dbReference>
<comment type="catalytic activity">
    <reaction evidence="1">
        <text>a 4-O-methyl-thymidine in DNA + L-cysteinyl-[protein] = a thymidine in DNA + S-methyl-L-cysteinyl-[protein]</text>
        <dbReference type="Rhea" id="RHEA:53428"/>
        <dbReference type="Rhea" id="RHEA-COMP:10131"/>
        <dbReference type="Rhea" id="RHEA-COMP:10132"/>
        <dbReference type="Rhea" id="RHEA-COMP:13555"/>
        <dbReference type="Rhea" id="RHEA-COMP:13556"/>
        <dbReference type="ChEBI" id="CHEBI:29950"/>
        <dbReference type="ChEBI" id="CHEBI:82612"/>
        <dbReference type="ChEBI" id="CHEBI:137386"/>
        <dbReference type="ChEBI" id="CHEBI:137387"/>
        <dbReference type="EC" id="2.1.1.63"/>
    </reaction>
</comment>
<dbReference type="Proteomes" id="UP000050864">
    <property type="component" value="Unassembled WGS sequence"/>
</dbReference>
<dbReference type="PATRIC" id="fig|405444.3.peg.1168"/>
<evidence type="ECO:0000256" key="4">
    <source>
        <dbReference type="ARBA" id="ARBA00022603"/>
    </source>
</evidence>
<evidence type="ECO:0000259" key="9">
    <source>
        <dbReference type="Pfam" id="PF01035"/>
    </source>
</evidence>
<gene>
    <name evidence="11" type="ORF">ABB26_00580</name>
</gene>
<evidence type="ECO:0000259" key="10">
    <source>
        <dbReference type="Pfam" id="PF02870"/>
    </source>
</evidence>
<name>A0A0R0CBP7_9GAMM</name>
<keyword evidence="12" id="KW-1185">Reference proteome</keyword>
<dbReference type="Gene3D" id="3.30.160.70">
    <property type="entry name" value="Methylated DNA-protein cysteine methyltransferase domain"/>
    <property type="match status" value="1"/>
</dbReference>
<dbReference type="AlphaFoldDB" id="A0A0R0CBP7"/>
<dbReference type="SUPFAM" id="SSF46767">
    <property type="entry name" value="Methylated DNA-protein cysteine methyltransferase, C-terminal domain"/>
    <property type="match status" value="1"/>
</dbReference>
<dbReference type="NCBIfam" id="TIGR00589">
    <property type="entry name" value="ogt"/>
    <property type="match status" value="1"/>
</dbReference>
<comment type="catalytic activity">
    <reaction evidence="8">
        <text>a 6-O-methyl-2'-deoxyguanosine in DNA + L-cysteinyl-[protein] = S-methyl-L-cysteinyl-[protein] + a 2'-deoxyguanosine in DNA</text>
        <dbReference type="Rhea" id="RHEA:24000"/>
        <dbReference type="Rhea" id="RHEA-COMP:10131"/>
        <dbReference type="Rhea" id="RHEA-COMP:10132"/>
        <dbReference type="Rhea" id="RHEA-COMP:11367"/>
        <dbReference type="Rhea" id="RHEA-COMP:11368"/>
        <dbReference type="ChEBI" id="CHEBI:29950"/>
        <dbReference type="ChEBI" id="CHEBI:82612"/>
        <dbReference type="ChEBI" id="CHEBI:85445"/>
        <dbReference type="ChEBI" id="CHEBI:85448"/>
        <dbReference type="EC" id="2.1.1.63"/>
    </reaction>
</comment>
<evidence type="ECO:0000256" key="3">
    <source>
        <dbReference type="ARBA" id="ARBA00011918"/>
    </source>
</evidence>
<dbReference type="EC" id="2.1.1.63" evidence="3"/>
<evidence type="ECO:0000256" key="7">
    <source>
        <dbReference type="ARBA" id="ARBA00023204"/>
    </source>
</evidence>
<dbReference type="PANTHER" id="PTHR10815:SF5">
    <property type="entry name" value="METHYLATED-DNA--PROTEIN-CYSTEINE METHYLTRANSFERASE"/>
    <property type="match status" value="1"/>
</dbReference>
<dbReference type="OrthoDB" id="9802228at2"/>
<dbReference type="InterPro" id="IPR001497">
    <property type="entry name" value="MethylDNA_cys_MeTrfase_AS"/>
</dbReference>
<dbReference type="Pfam" id="PF01035">
    <property type="entry name" value="DNA_binding_1"/>
    <property type="match status" value="1"/>
</dbReference>
<proteinExistence type="inferred from homology"/>
<feature type="domain" description="Methylated-DNA-[protein]-cysteine S-methyltransferase DNA binding" evidence="9">
    <location>
        <begin position="67"/>
        <end position="146"/>
    </location>
</feature>
<evidence type="ECO:0000256" key="1">
    <source>
        <dbReference type="ARBA" id="ARBA00001286"/>
    </source>
</evidence>
<evidence type="ECO:0000313" key="11">
    <source>
        <dbReference type="EMBL" id="KRG66390.1"/>
    </source>
</evidence>
<dbReference type="GO" id="GO:0032259">
    <property type="term" value="P:methylation"/>
    <property type="evidence" value="ECO:0007669"/>
    <property type="project" value="UniProtKB-KW"/>
</dbReference>
<protein>
    <recommendedName>
        <fullName evidence="3">methylated-DNA--[protein]-cysteine S-methyltransferase</fullName>
        <ecNumber evidence="3">2.1.1.63</ecNumber>
    </recommendedName>
</protein>
<dbReference type="InterPro" id="IPR014048">
    <property type="entry name" value="MethylDNA_cys_MeTrfase_DNA-bd"/>
</dbReference>
<dbReference type="CDD" id="cd06445">
    <property type="entry name" value="ATase"/>
    <property type="match status" value="1"/>
</dbReference>
<dbReference type="PROSITE" id="PS00374">
    <property type="entry name" value="MGMT"/>
    <property type="match status" value="1"/>
</dbReference>
<comment type="caution">
    <text evidence="11">The sequence shown here is derived from an EMBL/GenBank/DDBJ whole genome shotgun (WGS) entry which is preliminary data.</text>
</comment>
<keyword evidence="6" id="KW-0227">DNA damage</keyword>
<keyword evidence="4" id="KW-0489">Methyltransferase</keyword>
<dbReference type="Gene3D" id="1.10.10.10">
    <property type="entry name" value="Winged helix-like DNA-binding domain superfamily/Winged helix DNA-binding domain"/>
    <property type="match status" value="1"/>
</dbReference>
<accession>A0A0R0CBP7</accession>
<dbReference type="InterPro" id="IPR008332">
    <property type="entry name" value="MethylG_MeTrfase_N"/>
</dbReference>
<sequence>MVAVVDAQGALLRLDFEDDDNRLLLADALDVLPTDARAASAVSAQLDAYFNGTRQDFDLVLAPRGSAFAQRAWQRLRRVPFAHTVSYGEIARQLQPASSARAVGRANAINPISIIIPCHRVVAVGGGLTGYSAGLRRKAQLLAFEADVFRSRR</sequence>
<dbReference type="Pfam" id="PF02870">
    <property type="entry name" value="Methyltransf_1N"/>
    <property type="match status" value="1"/>
</dbReference>
<dbReference type="EMBL" id="LDJI01000002">
    <property type="protein sequence ID" value="KRG66390.1"/>
    <property type="molecule type" value="Genomic_DNA"/>
</dbReference>
<dbReference type="STRING" id="405444.ABB26_00580"/>
<evidence type="ECO:0000313" key="12">
    <source>
        <dbReference type="Proteomes" id="UP000050864"/>
    </source>
</evidence>
<keyword evidence="5" id="KW-0808">Transferase</keyword>
<dbReference type="SUPFAM" id="SSF53155">
    <property type="entry name" value="Methylated DNA-protein cysteine methyltransferase domain"/>
    <property type="match status" value="1"/>
</dbReference>
<evidence type="ECO:0000256" key="8">
    <source>
        <dbReference type="ARBA" id="ARBA00049348"/>
    </source>
</evidence>
<dbReference type="GO" id="GO:0006281">
    <property type="term" value="P:DNA repair"/>
    <property type="evidence" value="ECO:0007669"/>
    <property type="project" value="UniProtKB-KW"/>
</dbReference>
<feature type="domain" description="Methylguanine DNA methyltransferase ribonuclease-like" evidence="10">
    <location>
        <begin position="11"/>
        <end position="62"/>
    </location>
</feature>
<dbReference type="InterPro" id="IPR036388">
    <property type="entry name" value="WH-like_DNA-bd_sf"/>
</dbReference>
<organism evidence="11 12">
    <name type="scientific">Stenotrophomonas humi</name>
    <dbReference type="NCBI Taxonomy" id="405444"/>
    <lineage>
        <taxon>Bacteria</taxon>
        <taxon>Pseudomonadati</taxon>
        <taxon>Pseudomonadota</taxon>
        <taxon>Gammaproteobacteria</taxon>
        <taxon>Lysobacterales</taxon>
        <taxon>Lysobacteraceae</taxon>
        <taxon>Stenotrophomonas</taxon>
    </lineage>
</organism>
<dbReference type="PANTHER" id="PTHR10815">
    <property type="entry name" value="METHYLATED-DNA--PROTEIN-CYSTEINE METHYLTRANSFERASE"/>
    <property type="match status" value="1"/>
</dbReference>
<keyword evidence="7" id="KW-0234">DNA repair</keyword>
<reference evidence="11 12" key="1">
    <citation type="submission" date="2015-05" db="EMBL/GenBank/DDBJ databases">
        <title>Genome sequencing and analysis of members of genus Stenotrophomonas.</title>
        <authorList>
            <person name="Patil P.P."/>
            <person name="Midha S."/>
            <person name="Patil P.B."/>
        </authorList>
    </citation>
    <scope>NUCLEOTIDE SEQUENCE [LARGE SCALE GENOMIC DNA]</scope>
    <source>
        <strain evidence="11 12">DSM 18929</strain>
    </source>
</reference>
<evidence type="ECO:0000256" key="6">
    <source>
        <dbReference type="ARBA" id="ARBA00022763"/>
    </source>
</evidence>
<comment type="similarity">
    <text evidence="2">Belongs to the MGMT family.</text>
</comment>
<evidence type="ECO:0000256" key="2">
    <source>
        <dbReference type="ARBA" id="ARBA00008711"/>
    </source>
</evidence>
<dbReference type="FunFam" id="1.10.10.10:FF:000214">
    <property type="entry name" value="Methylated-DNA--protein-cysteine methyltransferase"/>
    <property type="match status" value="1"/>
</dbReference>
<evidence type="ECO:0000256" key="5">
    <source>
        <dbReference type="ARBA" id="ARBA00022679"/>
    </source>
</evidence>
<dbReference type="InterPro" id="IPR036217">
    <property type="entry name" value="MethylDNA_cys_MeTrfase_DNAb"/>
</dbReference>
<dbReference type="InterPro" id="IPR036631">
    <property type="entry name" value="MGMT_N_sf"/>
</dbReference>